<dbReference type="OrthoDB" id="5539371at2759"/>
<dbReference type="AlphaFoldDB" id="A0A8J1TI23"/>
<proteinExistence type="inferred from homology"/>
<dbReference type="GO" id="GO:0015030">
    <property type="term" value="C:Cajal body"/>
    <property type="evidence" value="ECO:0007669"/>
    <property type="project" value="UniProtKB-SubCell"/>
</dbReference>
<dbReference type="Gene3D" id="2.80.10.50">
    <property type="match status" value="1"/>
</dbReference>
<keyword evidence="8" id="KW-0698">rRNA processing</keyword>
<dbReference type="InterPro" id="IPR013865">
    <property type="entry name" value="FAM32A"/>
</dbReference>
<dbReference type="InterPro" id="IPR008999">
    <property type="entry name" value="Actin-crosslinking"/>
</dbReference>
<dbReference type="PANTHER" id="PTHR12928:SF0">
    <property type="entry name" value="FSHD REGION GENE 1"/>
    <property type="match status" value="1"/>
</dbReference>
<dbReference type="Pfam" id="PF08555">
    <property type="entry name" value="FAM32A"/>
    <property type="match status" value="1"/>
</dbReference>
<sequence length="260" mass="29116">MADAYSFVKGGKLKLKGEKTKKKHKKHKKRKHEETEGGDGDATDTLQHGGWWRVSKHKEITGSIAIELGENCYIQAQDNGLFSTGPHREIGEGPDPTEEITAVYISDTKIALKSGYGKYVSVDSDGKVVGRSDAIGSREQWEPVFQEGKTALLGCNSCFLSKEESTGDIVCRSKTAGTEEMLAIRSNAVKEYVSEIPKEEKGKIKDTEINYVKKFQSFEDRRLLISKEDVSALKKAKKSGDFHEVMLDRREKMKADRYCK</sequence>
<evidence type="ECO:0000256" key="10">
    <source>
        <dbReference type="ARBA" id="ARBA00072064"/>
    </source>
</evidence>
<evidence type="ECO:0000256" key="9">
    <source>
        <dbReference type="ARBA" id="ARBA00023242"/>
    </source>
</evidence>
<dbReference type="GO" id="GO:0051015">
    <property type="term" value="F:actin filament binding"/>
    <property type="evidence" value="ECO:0007669"/>
    <property type="project" value="TreeGrafter"/>
</dbReference>
<dbReference type="InterPro" id="IPR010414">
    <property type="entry name" value="FRG1"/>
</dbReference>
<evidence type="ECO:0000256" key="4">
    <source>
        <dbReference type="ARBA" id="ARBA00010878"/>
    </source>
</evidence>
<keyword evidence="9" id="KW-0539">Nucleus</keyword>
<keyword evidence="12" id="KW-1185">Reference proteome</keyword>
<dbReference type="Proteomes" id="UP000749559">
    <property type="component" value="Unassembled WGS sequence"/>
</dbReference>
<dbReference type="Pfam" id="PF06229">
    <property type="entry name" value="FRG1"/>
    <property type="match status" value="1"/>
</dbReference>
<evidence type="ECO:0000256" key="3">
    <source>
        <dbReference type="ARBA" id="ARBA00004604"/>
    </source>
</evidence>
<evidence type="ECO:0000313" key="12">
    <source>
        <dbReference type="Proteomes" id="UP000749559"/>
    </source>
</evidence>
<comment type="caution">
    <text evidence="11">The sequence shown here is derived from an EMBL/GenBank/DDBJ whole genome shotgun (WGS) entry which is preliminary data.</text>
</comment>
<evidence type="ECO:0000256" key="8">
    <source>
        <dbReference type="ARBA" id="ARBA00022552"/>
    </source>
</evidence>
<comment type="subcellular location">
    <subcellularLocation>
        <location evidence="2">Cytoplasm</location>
    </subcellularLocation>
    <subcellularLocation>
        <location evidence="1">Nucleus</location>
        <location evidence="1">Cajal body</location>
    </subcellularLocation>
    <subcellularLocation>
        <location evidence="3">Nucleus</location>
        <location evidence="3">Nucleolus</location>
    </subcellularLocation>
</comment>
<evidence type="ECO:0000256" key="7">
    <source>
        <dbReference type="ARBA" id="ARBA00022541"/>
    </source>
</evidence>
<evidence type="ECO:0000313" key="11">
    <source>
        <dbReference type="EMBL" id="CAH1777263.1"/>
    </source>
</evidence>
<accession>A0A8J1TI23</accession>
<evidence type="ECO:0000256" key="5">
    <source>
        <dbReference type="ARBA" id="ARBA00022490"/>
    </source>
</evidence>
<evidence type="ECO:0000256" key="2">
    <source>
        <dbReference type="ARBA" id="ARBA00004496"/>
    </source>
</evidence>
<dbReference type="PANTHER" id="PTHR12928">
    <property type="entry name" value="FRG1 PROTEIN"/>
    <property type="match status" value="1"/>
</dbReference>
<keyword evidence="7" id="KW-0517">Myogenesis</keyword>
<name>A0A8J1TI23_OWEFU</name>
<gene>
    <name evidence="11" type="ORF">OFUS_LOCUS4325</name>
</gene>
<dbReference type="CDD" id="cd23338">
    <property type="entry name" value="beta-trefoil_FSCN_FRG1"/>
    <property type="match status" value="1"/>
</dbReference>
<organism evidence="11 12">
    <name type="scientific">Owenia fusiformis</name>
    <name type="common">Polychaete worm</name>
    <dbReference type="NCBI Taxonomy" id="6347"/>
    <lineage>
        <taxon>Eukaryota</taxon>
        <taxon>Metazoa</taxon>
        <taxon>Spiralia</taxon>
        <taxon>Lophotrochozoa</taxon>
        <taxon>Annelida</taxon>
        <taxon>Polychaeta</taxon>
        <taxon>Sedentaria</taxon>
        <taxon>Canalipalpata</taxon>
        <taxon>Sabellida</taxon>
        <taxon>Oweniida</taxon>
        <taxon>Oweniidae</taxon>
        <taxon>Owenia</taxon>
    </lineage>
</organism>
<keyword evidence="6" id="KW-0690">Ribosome biogenesis</keyword>
<evidence type="ECO:0000256" key="1">
    <source>
        <dbReference type="ARBA" id="ARBA00004408"/>
    </source>
</evidence>
<evidence type="ECO:0000256" key="6">
    <source>
        <dbReference type="ARBA" id="ARBA00022517"/>
    </source>
</evidence>
<protein>
    <recommendedName>
        <fullName evidence="10">Protein FRG1 homolog</fullName>
    </recommendedName>
</protein>
<reference evidence="11" key="1">
    <citation type="submission" date="2022-03" db="EMBL/GenBank/DDBJ databases">
        <authorList>
            <person name="Martin C."/>
        </authorList>
    </citation>
    <scope>NUCLEOTIDE SEQUENCE</scope>
</reference>
<dbReference type="EMBL" id="CAIIXF020000002">
    <property type="protein sequence ID" value="CAH1777263.1"/>
    <property type="molecule type" value="Genomic_DNA"/>
</dbReference>
<keyword evidence="5" id="KW-0963">Cytoplasm</keyword>
<comment type="similarity">
    <text evidence="4">Belongs to the FRG1 family.</text>
</comment>
<dbReference type="GO" id="GO:0071013">
    <property type="term" value="C:catalytic step 2 spliceosome"/>
    <property type="evidence" value="ECO:0007669"/>
    <property type="project" value="TreeGrafter"/>
</dbReference>
<dbReference type="FunFam" id="2.80.10.50:FF:000061">
    <property type="entry name" value="Protein FRG1"/>
    <property type="match status" value="1"/>
</dbReference>
<dbReference type="SUPFAM" id="SSF50405">
    <property type="entry name" value="Actin-crosslinking proteins"/>
    <property type="match status" value="1"/>
</dbReference>
<dbReference type="GO" id="GO:0005730">
    <property type="term" value="C:nucleolus"/>
    <property type="evidence" value="ECO:0007669"/>
    <property type="project" value="UniProtKB-SubCell"/>
</dbReference>
<dbReference type="GO" id="GO:0006364">
    <property type="term" value="P:rRNA processing"/>
    <property type="evidence" value="ECO:0007669"/>
    <property type="project" value="UniProtKB-KW"/>
</dbReference>
<dbReference type="GO" id="GO:0007517">
    <property type="term" value="P:muscle organ development"/>
    <property type="evidence" value="ECO:0007669"/>
    <property type="project" value="UniProtKB-KW"/>
</dbReference>
<dbReference type="GO" id="GO:0055120">
    <property type="term" value="C:striated muscle dense body"/>
    <property type="evidence" value="ECO:0007669"/>
    <property type="project" value="TreeGrafter"/>
</dbReference>